<name>A0A4Q5AQ83_9BIFI</name>
<feature type="compositionally biased region" description="Basic and acidic residues" evidence="1">
    <location>
        <begin position="189"/>
        <end position="216"/>
    </location>
</feature>
<gene>
    <name evidence="2" type="ORF">PG2003B_1803</name>
</gene>
<dbReference type="EMBL" id="RYUW01000029">
    <property type="protein sequence ID" value="RYQ33951.1"/>
    <property type="molecule type" value="Genomic_DNA"/>
</dbReference>
<comment type="caution">
    <text evidence="2">The sequence shown here is derived from an EMBL/GenBank/DDBJ whole genome shotgun (WGS) entry which is preliminary data.</text>
</comment>
<dbReference type="AlphaFoldDB" id="A0A4Q5AQ83"/>
<dbReference type="Proteomes" id="UP000292382">
    <property type="component" value="Unassembled WGS sequence"/>
</dbReference>
<evidence type="ECO:0000313" key="3">
    <source>
        <dbReference type="Proteomes" id="UP000292382"/>
    </source>
</evidence>
<evidence type="ECO:0000256" key="1">
    <source>
        <dbReference type="SAM" id="MobiDB-lite"/>
    </source>
</evidence>
<feature type="region of interest" description="Disordered" evidence="1">
    <location>
        <begin position="110"/>
        <end position="232"/>
    </location>
</feature>
<sequence length="232" mass="25809">MMTSCDRIDTAITPNRYSSGLCRHIGRDDVKINAAVMTGTGTAGQLGHLGQRYSPHLAHLFTSRFPISKPARWRQDTRATNHEMQATVLRHSDTTQTGHIKGTATRWNLRKNRQCVTPPPTRHMHREPHISSRRTTTQPSDAHPQSVQRHKPLKSKEESKSNSADQDNPRDVLDRLGNGGGGHAASDTLSRHGDNESGDKSAAGDEHARKDERPENPPDGQHPRVMTMARFC</sequence>
<proteinExistence type="predicted"/>
<organism evidence="2 3">
    <name type="scientific">Bifidobacterium pseudolongum subsp. globosum</name>
    <dbReference type="NCBI Taxonomy" id="1690"/>
    <lineage>
        <taxon>Bacteria</taxon>
        <taxon>Bacillati</taxon>
        <taxon>Actinomycetota</taxon>
        <taxon>Actinomycetes</taxon>
        <taxon>Bifidobacteriales</taxon>
        <taxon>Bifidobacteriaceae</taxon>
        <taxon>Bifidobacterium</taxon>
    </lineage>
</organism>
<reference evidence="2 3" key="1">
    <citation type="submission" date="2018-12" db="EMBL/GenBank/DDBJ databases">
        <title>Unveiling genomic diversity among members of the Bifidobacterium pseudolongum species, a widely distributed gut commensal of the animal kingdom.</title>
        <authorList>
            <person name="Lugli G.A."/>
            <person name="Duranti S."/>
            <person name="Albert K."/>
            <person name="Mancabelli L."/>
            <person name="Napoli S."/>
            <person name="Viappiani A."/>
            <person name="Anzalone R."/>
            <person name="Longhi G."/>
            <person name="Milani C."/>
            <person name="Turroni F."/>
            <person name="Alessandri G."/>
            <person name="Sela D.A."/>
            <person name="Van Sinderen D."/>
            <person name="Ventura M."/>
        </authorList>
    </citation>
    <scope>NUCLEOTIDE SEQUENCE [LARGE SCALE GENOMIC DNA]</scope>
    <source>
        <strain evidence="2 3">2003B</strain>
    </source>
</reference>
<protein>
    <submittedName>
        <fullName evidence="2">Uncharacterized protein</fullName>
    </submittedName>
</protein>
<accession>A0A4Q5AQ83</accession>
<evidence type="ECO:0000313" key="2">
    <source>
        <dbReference type="EMBL" id="RYQ33951.1"/>
    </source>
</evidence>
<feature type="compositionally biased region" description="Polar residues" evidence="1">
    <location>
        <begin position="133"/>
        <end position="147"/>
    </location>
</feature>